<feature type="transmembrane region" description="Helical" evidence="2">
    <location>
        <begin position="81"/>
        <end position="104"/>
    </location>
</feature>
<keyword evidence="4" id="KW-1185">Reference proteome</keyword>
<feature type="region of interest" description="Disordered" evidence="1">
    <location>
        <begin position="126"/>
        <end position="165"/>
    </location>
</feature>
<reference evidence="3" key="1">
    <citation type="journal article" date="2020" name="Fungal Divers.">
        <title>Resolving the Mortierellaceae phylogeny through synthesis of multi-gene phylogenetics and phylogenomics.</title>
        <authorList>
            <person name="Vandepol N."/>
            <person name="Liber J."/>
            <person name="Desiro A."/>
            <person name="Na H."/>
            <person name="Kennedy M."/>
            <person name="Barry K."/>
            <person name="Grigoriev I.V."/>
            <person name="Miller A.N."/>
            <person name="O'Donnell K."/>
            <person name="Stajich J.E."/>
            <person name="Bonito G."/>
        </authorList>
    </citation>
    <scope>NUCLEOTIDE SEQUENCE</scope>
    <source>
        <strain evidence="3">BC1065</strain>
    </source>
</reference>
<keyword evidence="2" id="KW-0812">Transmembrane</keyword>
<evidence type="ECO:0000256" key="2">
    <source>
        <dbReference type="SAM" id="Phobius"/>
    </source>
</evidence>
<dbReference type="OrthoDB" id="2440866at2759"/>
<feature type="region of interest" description="Disordered" evidence="1">
    <location>
        <begin position="286"/>
        <end position="365"/>
    </location>
</feature>
<dbReference type="EMBL" id="JAAAJB010000284">
    <property type="protein sequence ID" value="KAG0259443.1"/>
    <property type="molecule type" value="Genomic_DNA"/>
</dbReference>
<organism evidence="3 4">
    <name type="scientific">Actinomortierella ambigua</name>
    <dbReference type="NCBI Taxonomy" id="1343610"/>
    <lineage>
        <taxon>Eukaryota</taxon>
        <taxon>Fungi</taxon>
        <taxon>Fungi incertae sedis</taxon>
        <taxon>Mucoromycota</taxon>
        <taxon>Mortierellomycotina</taxon>
        <taxon>Mortierellomycetes</taxon>
        <taxon>Mortierellales</taxon>
        <taxon>Mortierellaceae</taxon>
        <taxon>Actinomortierella</taxon>
    </lineage>
</organism>
<keyword evidence="2" id="KW-0472">Membrane</keyword>
<dbReference type="Proteomes" id="UP000807716">
    <property type="component" value="Unassembled WGS sequence"/>
</dbReference>
<sequence length="509" mass="55230">MAGHILLHALFHSVASLGYIPFALTSTLFAISTPYINLSPIAIILLAFAPPLTLFPLLCFSYRYLEKFTSISLTIQRAKTYIVLSGCGLCLLVGAQIVLVHLVATPRNSRFNTLIHTHVPPTLAQDHPSFLSNNVQQDKPQQQQQQQHPQHVLPSNGWAIPGTGSADATPIQSAHLIESLTSSIDHNDDAEHGSAYPSSADDDTLRTLFHKSTGTSPRPLSSDMAIIDPRRLRRRQLQVGPETGMEIVENTKESSNDDSKTRQTSKPIPAMAPIPIYLLPETSGDATEDALKSPQPPSLSTDDLGGSMVVPSIPGDPLEKVVSTTSVGLGGENNHPHDSAEPTKDDPPQRPSSHDPYPHSLPPWENDLLTQLESSSSSHGSSGTNRQPSTGFYTVPGFLTVLFVASQAALIGLLSMLFLGVLILTEFVLDREDEDPDARRRCFLYWARGVGIAVATVASAVHGSMLSTYVLLDGQSDWISKAVIASIGFYWFAMIVLMRRVSAPPPWEC</sequence>
<keyword evidence="2" id="KW-1133">Transmembrane helix</keyword>
<name>A0A9P6Q2W6_9FUNG</name>
<accession>A0A9P6Q2W6</accession>
<evidence type="ECO:0000313" key="3">
    <source>
        <dbReference type="EMBL" id="KAG0259443.1"/>
    </source>
</evidence>
<proteinExistence type="predicted"/>
<evidence type="ECO:0000313" key="4">
    <source>
        <dbReference type="Proteomes" id="UP000807716"/>
    </source>
</evidence>
<evidence type="ECO:0000256" key="1">
    <source>
        <dbReference type="SAM" id="MobiDB-lite"/>
    </source>
</evidence>
<comment type="caution">
    <text evidence="3">The sequence shown here is derived from an EMBL/GenBank/DDBJ whole genome shotgun (WGS) entry which is preliminary data.</text>
</comment>
<feature type="compositionally biased region" description="Low complexity" evidence="1">
    <location>
        <begin position="136"/>
        <end position="151"/>
    </location>
</feature>
<protein>
    <submittedName>
        <fullName evidence="3">Uncharacterized protein</fullName>
    </submittedName>
</protein>
<feature type="transmembrane region" description="Helical" evidence="2">
    <location>
        <begin position="398"/>
        <end position="424"/>
    </location>
</feature>
<feature type="compositionally biased region" description="Basic and acidic residues" evidence="1">
    <location>
        <begin position="334"/>
        <end position="357"/>
    </location>
</feature>
<dbReference type="AlphaFoldDB" id="A0A9P6Q2W6"/>
<feature type="transmembrane region" description="Helical" evidence="2">
    <location>
        <begin position="445"/>
        <end position="472"/>
    </location>
</feature>
<feature type="compositionally biased region" description="Basic and acidic residues" evidence="1">
    <location>
        <begin position="249"/>
        <end position="261"/>
    </location>
</feature>
<feature type="transmembrane region" description="Helical" evidence="2">
    <location>
        <begin position="478"/>
        <end position="497"/>
    </location>
</feature>
<feature type="region of interest" description="Disordered" evidence="1">
    <location>
        <begin position="238"/>
        <end position="273"/>
    </location>
</feature>
<gene>
    <name evidence="3" type="ORF">DFQ27_004063</name>
</gene>
<feature type="transmembrane region" description="Helical" evidence="2">
    <location>
        <begin position="41"/>
        <end position="60"/>
    </location>
</feature>